<evidence type="ECO:0000256" key="9">
    <source>
        <dbReference type="ARBA" id="ARBA00022840"/>
    </source>
</evidence>
<dbReference type="InterPro" id="IPR003594">
    <property type="entry name" value="HATPase_dom"/>
</dbReference>
<dbReference type="PRINTS" id="PR00344">
    <property type="entry name" value="BCTRLSENSOR"/>
</dbReference>
<proteinExistence type="predicted"/>
<dbReference type="SMART" id="SM00387">
    <property type="entry name" value="HATPase_c"/>
    <property type="match status" value="1"/>
</dbReference>
<dbReference type="RefSeq" id="WP_119539918.1">
    <property type="nucleotide sequence ID" value="NZ_QYRN01000005.1"/>
</dbReference>
<dbReference type="EC" id="2.7.13.3" evidence="3"/>
<dbReference type="SMART" id="SM00388">
    <property type="entry name" value="HisKA"/>
    <property type="match status" value="1"/>
</dbReference>
<evidence type="ECO:0000313" key="13">
    <source>
        <dbReference type="Proteomes" id="UP000265750"/>
    </source>
</evidence>
<reference evidence="13" key="1">
    <citation type="submission" date="2018-09" db="EMBL/GenBank/DDBJ databases">
        <authorList>
            <person name="Tuo L."/>
        </authorList>
    </citation>
    <scope>NUCLEOTIDE SEQUENCE [LARGE SCALE GENOMIC DNA]</scope>
    <source>
        <strain evidence="13">M2BS4Y-1</strain>
    </source>
</reference>
<dbReference type="InterPro" id="IPR004358">
    <property type="entry name" value="Sig_transdc_His_kin-like_C"/>
</dbReference>
<dbReference type="InterPro" id="IPR036890">
    <property type="entry name" value="HATPase_C_sf"/>
</dbReference>
<sequence>MTQPLHDAKPREGSRPPFAKRLSSRLFALTVLAVMGAEVLVFVPSIARFRVDWLQSKLETVSVATLMADFAEGGLLLSPDQESELLHALDARLIAIRRPGSTQLLARVPDLAGVDEQVDLTQEGSLDAVWAAFGTLLSHRPRTIRLVGEIGDGTMSGEIVFDEAPLRRAMRLYSRNILLLSLGVASFTGLLVFGAISLFLLRPVRALTRALVRFGADPEDPSLILSPSGRLDELGIAERELAGMQGVLADTLRQQRRLADLGLAVSKINHDLRNILASAQLISDRLADVPDAQVQRFTPVLIRSLDRALHYTQSVLAYGQAAESRPVRRRTLLHRLVDEIFETQLVTPDRGIELDNAVPPALEVDLDPEQFFRALSNLVRNAVQAMEGEAEDAVVRRVSVRTETPEGRMLRLVVEDTGPGFGPAARDHLFQAFRGSTRAGGTGLGLAIAAEIVKAHGGQIRLAPSTTPGARFEIDLPGALPAAVG</sequence>
<keyword evidence="4" id="KW-1003">Cell membrane</keyword>
<dbReference type="GO" id="GO:0005886">
    <property type="term" value="C:plasma membrane"/>
    <property type="evidence" value="ECO:0007669"/>
    <property type="project" value="UniProtKB-SubCell"/>
</dbReference>
<dbReference type="OrthoDB" id="9784218at2"/>
<name>A0A3A1WSN6_9HYPH</name>
<feature type="transmembrane region" description="Helical" evidence="10">
    <location>
        <begin position="177"/>
        <end position="201"/>
    </location>
</feature>
<keyword evidence="7" id="KW-0547">Nucleotide-binding</keyword>
<evidence type="ECO:0000256" key="4">
    <source>
        <dbReference type="ARBA" id="ARBA00022475"/>
    </source>
</evidence>
<comment type="caution">
    <text evidence="12">The sequence shown here is derived from an EMBL/GenBank/DDBJ whole genome shotgun (WGS) entry which is preliminary data.</text>
</comment>
<keyword evidence="10" id="KW-0472">Membrane</keyword>
<dbReference type="EMBL" id="QYRN01000005">
    <property type="protein sequence ID" value="RIY00715.1"/>
    <property type="molecule type" value="Genomic_DNA"/>
</dbReference>
<dbReference type="AlphaFoldDB" id="A0A3A1WSN6"/>
<keyword evidence="10" id="KW-0812">Transmembrane</keyword>
<dbReference type="Pfam" id="PF02518">
    <property type="entry name" value="HATPase_c"/>
    <property type="match status" value="1"/>
</dbReference>
<keyword evidence="13" id="KW-1185">Reference proteome</keyword>
<comment type="subcellular location">
    <subcellularLocation>
        <location evidence="2">Cell membrane</location>
        <topology evidence="2">Multi-pass membrane protein</topology>
    </subcellularLocation>
</comment>
<keyword evidence="10" id="KW-1133">Transmembrane helix</keyword>
<dbReference type="GO" id="GO:0005524">
    <property type="term" value="F:ATP binding"/>
    <property type="evidence" value="ECO:0007669"/>
    <property type="project" value="UniProtKB-KW"/>
</dbReference>
<keyword evidence="9" id="KW-0067">ATP-binding</keyword>
<keyword evidence="6" id="KW-0808">Transferase</keyword>
<keyword evidence="8 12" id="KW-0418">Kinase</keyword>
<dbReference type="CDD" id="cd00075">
    <property type="entry name" value="HATPase"/>
    <property type="match status" value="1"/>
</dbReference>
<evidence type="ECO:0000256" key="3">
    <source>
        <dbReference type="ARBA" id="ARBA00012438"/>
    </source>
</evidence>
<dbReference type="InterPro" id="IPR050980">
    <property type="entry name" value="2C_sensor_his_kinase"/>
</dbReference>
<evidence type="ECO:0000256" key="6">
    <source>
        <dbReference type="ARBA" id="ARBA00022679"/>
    </source>
</evidence>
<comment type="catalytic activity">
    <reaction evidence="1">
        <text>ATP + protein L-histidine = ADP + protein N-phospho-L-histidine.</text>
        <dbReference type="EC" id="2.7.13.3"/>
    </reaction>
</comment>
<evidence type="ECO:0000259" key="11">
    <source>
        <dbReference type="PROSITE" id="PS50109"/>
    </source>
</evidence>
<dbReference type="SUPFAM" id="SSF47384">
    <property type="entry name" value="Homodimeric domain of signal transducing histidine kinase"/>
    <property type="match status" value="1"/>
</dbReference>
<accession>A0A3A1WSN6</accession>
<evidence type="ECO:0000256" key="5">
    <source>
        <dbReference type="ARBA" id="ARBA00022553"/>
    </source>
</evidence>
<dbReference type="Proteomes" id="UP000265750">
    <property type="component" value="Unassembled WGS sequence"/>
</dbReference>
<protein>
    <recommendedName>
        <fullName evidence="3">histidine kinase</fullName>
        <ecNumber evidence="3">2.7.13.3</ecNumber>
    </recommendedName>
</protein>
<dbReference type="InterPro" id="IPR003661">
    <property type="entry name" value="HisK_dim/P_dom"/>
</dbReference>
<dbReference type="GO" id="GO:0000155">
    <property type="term" value="F:phosphorelay sensor kinase activity"/>
    <property type="evidence" value="ECO:0007669"/>
    <property type="project" value="InterPro"/>
</dbReference>
<dbReference type="InterPro" id="IPR005467">
    <property type="entry name" value="His_kinase_dom"/>
</dbReference>
<organism evidence="12 13">
    <name type="scientific">Aureimonas flava</name>
    <dbReference type="NCBI Taxonomy" id="2320271"/>
    <lineage>
        <taxon>Bacteria</taxon>
        <taxon>Pseudomonadati</taxon>
        <taxon>Pseudomonadota</taxon>
        <taxon>Alphaproteobacteria</taxon>
        <taxon>Hyphomicrobiales</taxon>
        <taxon>Aurantimonadaceae</taxon>
        <taxon>Aureimonas</taxon>
    </lineage>
</organism>
<feature type="domain" description="Histidine kinase" evidence="11">
    <location>
        <begin position="267"/>
        <end position="480"/>
    </location>
</feature>
<evidence type="ECO:0000256" key="2">
    <source>
        <dbReference type="ARBA" id="ARBA00004651"/>
    </source>
</evidence>
<dbReference type="Gene3D" id="1.10.287.130">
    <property type="match status" value="1"/>
</dbReference>
<keyword evidence="5" id="KW-0597">Phosphoprotein</keyword>
<evidence type="ECO:0000256" key="1">
    <source>
        <dbReference type="ARBA" id="ARBA00000085"/>
    </source>
</evidence>
<dbReference type="PROSITE" id="PS50109">
    <property type="entry name" value="HIS_KIN"/>
    <property type="match status" value="1"/>
</dbReference>
<evidence type="ECO:0000256" key="10">
    <source>
        <dbReference type="SAM" id="Phobius"/>
    </source>
</evidence>
<dbReference type="Gene3D" id="3.30.565.10">
    <property type="entry name" value="Histidine kinase-like ATPase, C-terminal domain"/>
    <property type="match status" value="1"/>
</dbReference>
<feature type="transmembrane region" description="Helical" evidence="10">
    <location>
        <begin position="26"/>
        <end position="47"/>
    </location>
</feature>
<gene>
    <name evidence="12" type="ORF">D3218_09865</name>
</gene>
<dbReference type="PANTHER" id="PTHR44936">
    <property type="entry name" value="SENSOR PROTEIN CREC"/>
    <property type="match status" value="1"/>
</dbReference>
<evidence type="ECO:0000256" key="8">
    <source>
        <dbReference type="ARBA" id="ARBA00022777"/>
    </source>
</evidence>
<dbReference type="InterPro" id="IPR036097">
    <property type="entry name" value="HisK_dim/P_sf"/>
</dbReference>
<dbReference type="SUPFAM" id="SSF55874">
    <property type="entry name" value="ATPase domain of HSP90 chaperone/DNA topoisomerase II/histidine kinase"/>
    <property type="match status" value="1"/>
</dbReference>
<evidence type="ECO:0000256" key="7">
    <source>
        <dbReference type="ARBA" id="ARBA00022741"/>
    </source>
</evidence>
<dbReference type="PANTHER" id="PTHR44936:SF10">
    <property type="entry name" value="SENSOR PROTEIN RSTB"/>
    <property type="match status" value="1"/>
</dbReference>
<evidence type="ECO:0000313" key="12">
    <source>
        <dbReference type="EMBL" id="RIY00715.1"/>
    </source>
</evidence>